<evidence type="ECO:0000313" key="2">
    <source>
        <dbReference type="EMBL" id="CEG44776.1"/>
    </source>
</evidence>
<name>A0A0P1ASI3_PLAHL</name>
<evidence type="ECO:0000313" key="3">
    <source>
        <dbReference type="Proteomes" id="UP000054928"/>
    </source>
</evidence>
<evidence type="ECO:0000256" key="1">
    <source>
        <dbReference type="SAM" id="Phobius"/>
    </source>
</evidence>
<keyword evidence="1" id="KW-0472">Membrane</keyword>
<keyword evidence="1" id="KW-1133">Transmembrane helix</keyword>
<dbReference type="EMBL" id="CCYD01001336">
    <property type="protein sequence ID" value="CEG44776.1"/>
    <property type="molecule type" value="Genomic_DNA"/>
</dbReference>
<feature type="transmembrane region" description="Helical" evidence="1">
    <location>
        <begin position="44"/>
        <end position="64"/>
    </location>
</feature>
<accession>A0A0P1ASI3</accession>
<dbReference type="OMA" id="RKWYASY"/>
<dbReference type="Proteomes" id="UP000054928">
    <property type="component" value="Unassembled WGS sequence"/>
</dbReference>
<protein>
    <submittedName>
        <fullName evidence="2">Uncharacterized protein</fullName>
    </submittedName>
</protein>
<dbReference type="OrthoDB" id="103991at2759"/>
<sequence>MDGKVAEPLEQPQRVALSTVSLDSSYDHEVEDSISSERLNNHPLAFFVVLMGLILLAVCLVIALDHDDSIHNRDALDEEDPAFSIVPSSVTIDRHLISPSQKLIEWIIQAQDASQIDIVGSSSNMSWSGTLFPTKNTNFPLYFDAFMTVYSGIVLPRRQYVALANGRGYQWITTSLENEDIITTSGCLDINQIALLDEFDSVLLTANWALSSDRSMVNVVFQGVKYRMSKMNDDLDFLMVKDAGCWLIESEDADVNFNACISNRRNLLSKSIFKDILKATSECPQFAWKNINSMGLTILFVPLPLRGWYASYL</sequence>
<dbReference type="RefSeq" id="XP_024581145.1">
    <property type="nucleotide sequence ID" value="XM_024730916.1"/>
</dbReference>
<dbReference type="GeneID" id="36396169"/>
<dbReference type="AlphaFoldDB" id="A0A0P1ASI3"/>
<proteinExistence type="predicted"/>
<reference evidence="3" key="1">
    <citation type="submission" date="2014-09" db="EMBL/GenBank/DDBJ databases">
        <authorList>
            <person name="Sharma Rahul"/>
            <person name="Thines Marco"/>
        </authorList>
    </citation>
    <scope>NUCLEOTIDE SEQUENCE [LARGE SCALE GENOMIC DNA]</scope>
</reference>
<keyword evidence="1" id="KW-0812">Transmembrane</keyword>
<organism evidence="2 3">
    <name type="scientific">Plasmopara halstedii</name>
    <name type="common">Downy mildew of sunflower</name>
    <dbReference type="NCBI Taxonomy" id="4781"/>
    <lineage>
        <taxon>Eukaryota</taxon>
        <taxon>Sar</taxon>
        <taxon>Stramenopiles</taxon>
        <taxon>Oomycota</taxon>
        <taxon>Peronosporomycetes</taxon>
        <taxon>Peronosporales</taxon>
        <taxon>Peronosporaceae</taxon>
        <taxon>Plasmopara</taxon>
    </lineage>
</organism>
<keyword evidence="3" id="KW-1185">Reference proteome</keyword>